<keyword evidence="4 16" id="KW-0633">Potassium transport</keyword>
<comment type="caution">
    <text evidence="19">The sequence shown here is derived from an EMBL/GenBank/DDBJ whole genome shotgun (WGS) entry which is preliminary data.</text>
</comment>
<dbReference type="Gene3D" id="2.70.150.10">
    <property type="entry name" value="Calcium-transporting ATPase, cytoplasmic transduction domain A"/>
    <property type="match status" value="1"/>
</dbReference>
<dbReference type="InterPro" id="IPR006391">
    <property type="entry name" value="P-type_ATPase_bsu_IA"/>
</dbReference>
<dbReference type="InterPro" id="IPR059000">
    <property type="entry name" value="ATPase_P-type_domA"/>
</dbReference>
<dbReference type="Proteomes" id="UP001500886">
    <property type="component" value="Unassembled WGS sequence"/>
</dbReference>
<dbReference type="InterPro" id="IPR036412">
    <property type="entry name" value="HAD-like_sf"/>
</dbReference>
<dbReference type="Pfam" id="PF00122">
    <property type="entry name" value="E1-E2_ATPase"/>
    <property type="match status" value="1"/>
</dbReference>
<comment type="catalytic activity">
    <reaction evidence="16">
        <text>K(+)(out) + ATP + H2O = K(+)(in) + ADP + phosphate + H(+)</text>
        <dbReference type="Rhea" id="RHEA:16777"/>
        <dbReference type="ChEBI" id="CHEBI:15377"/>
        <dbReference type="ChEBI" id="CHEBI:15378"/>
        <dbReference type="ChEBI" id="CHEBI:29103"/>
        <dbReference type="ChEBI" id="CHEBI:30616"/>
        <dbReference type="ChEBI" id="CHEBI:43474"/>
        <dbReference type="ChEBI" id="CHEBI:456216"/>
        <dbReference type="EC" id="7.2.2.6"/>
    </reaction>
</comment>
<keyword evidence="6 16" id="KW-0812">Transmembrane</keyword>
<evidence type="ECO:0000313" key="20">
    <source>
        <dbReference type="Proteomes" id="UP001500886"/>
    </source>
</evidence>
<dbReference type="InterPro" id="IPR023214">
    <property type="entry name" value="HAD_sf"/>
</dbReference>
<dbReference type="PROSITE" id="PS00154">
    <property type="entry name" value="ATPASE_E1_E2"/>
    <property type="match status" value="1"/>
</dbReference>
<evidence type="ECO:0000256" key="11">
    <source>
        <dbReference type="ARBA" id="ARBA00022958"/>
    </source>
</evidence>
<keyword evidence="14 16" id="KW-0406">Ion transport</keyword>
<evidence type="ECO:0000256" key="4">
    <source>
        <dbReference type="ARBA" id="ARBA00022538"/>
    </source>
</evidence>
<dbReference type="PANTHER" id="PTHR43743:SF1">
    <property type="entry name" value="POTASSIUM-TRANSPORTING ATPASE ATP-BINDING SUBUNIT"/>
    <property type="match status" value="1"/>
</dbReference>
<evidence type="ECO:0000256" key="9">
    <source>
        <dbReference type="ARBA" id="ARBA00022840"/>
    </source>
</evidence>
<dbReference type="EC" id="7.2.2.6" evidence="16"/>
<feature type="region of interest" description="Disordered" evidence="17">
    <location>
        <begin position="1"/>
        <end position="31"/>
    </location>
</feature>
<reference evidence="19 20" key="1">
    <citation type="journal article" date="2019" name="Int. J. Syst. Evol. Microbiol.">
        <title>The Global Catalogue of Microorganisms (GCM) 10K type strain sequencing project: providing services to taxonomists for standard genome sequencing and annotation.</title>
        <authorList>
            <consortium name="The Broad Institute Genomics Platform"/>
            <consortium name="The Broad Institute Genome Sequencing Center for Infectious Disease"/>
            <person name="Wu L."/>
            <person name="Ma J."/>
        </authorList>
    </citation>
    <scope>NUCLEOTIDE SEQUENCE [LARGE SCALE GENOMIC DNA]</scope>
    <source>
        <strain evidence="19 20">JCM 4542</strain>
    </source>
</reference>
<evidence type="ECO:0000256" key="16">
    <source>
        <dbReference type="HAMAP-Rule" id="MF_00285"/>
    </source>
</evidence>
<comment type="subcellular location">
    <subcellularLocation>
        <location evidence="1 16">Cell membrane</location>
        <topology evidence="1 16">Multi-pass membrane protein</topology>
    </subcellularLocation>
</comment>
<evidence type="ECO:0000256" key="3">
    <source>
        <dbReference type="ARBA" id="ARBA00022475"/>
    </source>
</evidence>
<evidence type="ECO:0000256" key="1">
    <source>
        <dbReference type="ARBA" id="ARBA00004651"/>
    </source>
</evidence>
<feature type="transmembrane region" description="Helical" evidence="16">
    <location>
        <begin position="268"/>
        <end position="292"/>
    </location>
</feature>
<feature type="binding site" evidence="16">
    <location>
        <position position="539"/>
    </location>
    <ligand>
        <name>Mg(2+)</name>
        <dbReference type="ChEBI" id="CHEBI:18420"/>
    </ligand>
</feature>
<evidence type="ECO:0000256" key="6">
    <source>
        <dbReference type="ARBA" id="ARBA00022692"/>
    </source>
</evidence>
<keyword evidence="12 16" id="KW-1278">Translocase</keyword>
<dbReference type="PANTHER" id="PTHR43743">
    <property type="entry name" value="POTASSIUM-TRANSPORTING ATPASE ATP-BINDING SUBUNIT"/>
    <property type="match status" value="1"/>
</dbReference>
<evidence type="ECO:0000256" key="2">
    <source>
        <dbReference type="ARBA" id="ARBA00022448"/>
    </source>
</evidence>
<dbReference type="SFLD" id="SFLDF00027">
    <property type="entry name" value="p-type_atpase"/>
    <property type="match status" value="1"/>
</dbReference>
<dbReference type="InterPro" id="IPR044492">
    <property type="entry name" value="P_typ_ATPase_HD_dom"/>
</dbReference>
<dbReference type="InterPro" id="IPR008250">
    <property type="entry name" value="ATPase_P-typ_transduc_dom_A_sf"/>
</dbReference>
<comment type="similarity">
    <text evidence="16">Belongs to the cation transport ATPase (P-type) (TC 3.A.3) family. Type IA subfamily.</text>
</comment>
<evidence type="ECO:0000256" key="5">
    <source>
        <dbReference type="ARBA" id="ARBA00022553"/>
    </source>
</evidence>
<feature type="binding site" evidence="16">
    <location>
        <position position="364"/>
    </location>
    <ligand>
        <name>ATP</name>
        <dbReference type="ChEBI" id="CHEBI:30616"/>
    </ligand>
</feature>
<dbReference type="SFLD" id="SFLDS00003">
    <property type="entry name" value="Haloacid_Dehalogenase"/>
    <property type="match status" value="1"/>
</dbReference>
<keyword evidence="7 16" id="KW-0479">Metal-binding</keyword>
<organism evidence="19 20">
    <name type="scientific">Streptomyces luteosporeus</name>
    <dbReference type="NCBI Taxonomy" id="173856"/>
    <lineage>
        <taxon>Bacteria</taxon>
        <taxon>Bacillati</taxon>
        <taxon>Actinomycetota</taxon>
        <taxon>Actinomycetes</taxon>
        <taxon>Kitasatosporales</taxon>
        <taxon>Streptomycetaceae</taxon>
        <taxon>Streptomyces</taxon>
    </lineage>
</organism>
<keyword evidence="20" id="KW-1185">Reference proteome</keyword>
<dbReference type="InterPro" id="IPR001757">
    <property type="entry name" value="P_typ_ATPase"/>
</dbReference>
<evidence type="ECO:0000256" key="17">
    <source>
        <dbReference type="SAM" id="MobiDB-lite"/>
    </source>
</evidence>
<dbReference type="SUPFAM" id="SSF81653">
    <property type="entry name" value="Calcium ATPase, transduction domain A"/>
    <property type="match status" value="1"/>
</dbReference>
<feature type="binding site" evidence="16">
    <location>
        <position position="412"/>
    </location>
    <ligand>
        <name>ATP</name>
        <dbReference type="ChEBI" id="CHEBI:30616"/>
    </ligand>
</feature>
<dbReference type="SFLD" id="SFLDG00002">
    <property type="entry name" value="C1.7:_P-type_atpase_like"/>
    <property type="match status" value="1"/>
</dbReference>
<dbReference type="PRINTS" id="PR00119">
    <property type="entry name" value="CATATPASE"/>
</dbReference>
<feature type="transmembrane region" description="Helical" evidence="16">
    <location>
        <begin position="235"/>
        <end position="262"/>
    </location>
</feature>
<feature type="transmembrane region" description="Helical" evidence="16">
    <location>
        <begin position="605"/>
        <end position="623"/>
    </location>
</feature>
<evidence type="ECO:0000259" key="18">
    <source>
        <dbReference type="Pfam" id="PF00122"/>
    </source>
</evidence>
<evidence type="ECO:0000256" key="13">
    <source>
        <dbReference type="ARBA" id="ARBA00022989"/>
    </source>
</evidence>
<feature type="transmembrane region" description="Helical" evidence="16">
    <location>
        <begin position="82"/>
        <end position="101"/>
    </location>
</feature>
<evidence type="ECO:0000256" key="12">
    <source>
        <dbReference type="ARBA" id="ARBA00022967"/>
    </source>
</evidence>
<gene>
    <name evidence="19" type="primary">kdpB_1</name>
    <name evidence="16" type="synonym">kdpB</name>
    <name evidence="19" type="ORF">GCM10010315_13610</name>
</gene>
<evidence type="ECO:0000256" key="15">
    <source>
        <dbReference type="ARBA" id="ARBA00023136"/>
    </source>
</evidence>
<feature type="binding site" evidence="16">
    <location>
        <begin position="394"/>
        <end position="401"/>
    </location>
    <ligand>
        <name>ATP</name>
        <dbReference type="ChEBI" id="CHEBI:30616"/>
    </ligand>
</feature>
<feature type="active site" description="4-aspartylphosphate intermediate" evidence="16">
    <location>
        <position position="323"/>
    </location>
</feature>
<dbReference type="EMBL" id="BAAASL010000004">
    <property type="protein sequence ID" value="GAA2711527.1"/>
    <property type="molecule type" value="Genomic_DNA"/>
</dbReference>
<sequence>MSTTTPVRTATEDSGDTPGQSGGHEPGRVPSGLFDPAQLLKSLPDALRKLDPRVMVKSPVMFVVEVGSVVTTGLALAHPGDWFGWAITVWLWLTAIFANLAEAVAEGRGKAQADTLRKAKTDTVARRLTAGGAEESVPGTDLRVGDLVVCEAGDVIPGDGDVVEGVASVDESAITGESAPVIRESGGDRSAVTGGTKVLSDRIVVKITTKPGETFIDRMINLVEGAARQKTPNEIALNILLASLTIVFLLAVLTLQPFAIYAKAEQTMIVLAALLVCLIPTTIGALLSAIGIAGMDRLVQRNVLAMSGRAVEAAGDVSTLLLDKTGTITYGNRRAAEFVPVKGTTAAEVADAAQLSSLADETPEGRSVVVLAKEKYGLRERHEGELVGAEWVPFTAQTRMSGVDADGRKVRKGATGSVISWVEERGGRVAADARTLTDAISQAGGTPLLVAVEDDKGARVLGVIHLKDVVKEGMRERFDELRAMGIKTVMITGDNPLTAKAIAEEAGVDDFLAEATPEDKMALIKREQSGGKLVAMTGDGTNDAPALAQADVGVAMNTGTSAAKEAGNMVDLDSDPTKLIEIVEIGKQLLITRGALTTFSIANDVAKYFAIIPAMFAVAYPGLDKLNIMGLHSPQSAILSAVVFNALIIVALVPLALKGVRYRPMSADAMLRRNLLIYGLGGLISPFIGIKIIDLLISLIPGIG</sequence>
<dbReference type="InterPro" id="IPR023298">
    <property type="entry name" value="ATPase_P-typ_TM_dom_sf"/>
</dbReference>
<dbReference type="HAMAP" id="MF_00285">
    <property type="entry name" value="KdpB"/>
    <property type="match status" value="1"/>
</dbReference>
<evidence type="ECO:0000256" key="8">
    <source>
        <dbReference type="ARBA" id="ARBA00022741"/>
    </source>
</evidence>
<feature type="binding site" evidence="16">
    <location>
        <position position="543"/>
    </location>
    <ligand>
        <name>Mg(2+)</name>
        <dbReference type="ChEBI" id="CHEBI:18420"/>
    </ligand>
</feature>
<feature type="binding site" evidence="16">
    <location>
        <position position="360"/>
    </location>
    <ligand>
        <name>ATP</name>
        <dbReference type="ChEBI" id="CHEBI:30616"/>
    </ligand>
</feature>
<dbReference type="InterPro" id="IPR018303">
    <property type="entry name" value="ATPase_P-typ_P_site"/>
</dbReference>
<evidence type="ECO:0000256" key="10">
    <source>
        <dbReference type="ARBA" id="ARBA00022842"/>
    </source>
</evidence>
<comment type="function">
    <text evidence="16">Part of the high-affinity ATP-driven potassium transport (or Kdp) system, which catalyzes the hydrolysis of ATP coupled with the electrogenic transport of potassium into the cytoplasm. This subunit is responsible for energy coupling to the transport system and for the release of the potassium ions to the cytoplasm.</text>
</comment>
<evidence type="ECO:0000256" key="7">
    <source>
        <dbReference type="ARBA" id="ARBA00022723"/>
    </source>
</evidence>
<keyword evidence="9 16" id="KW-0067">ATP-binding</keyword>
<dbReference type="SUPFAM" id="SSF56784">
    <property type="entry name" value="HAD-like"/>
    <property type="match status" value="1"/>
</dbReference>
<feature type="transmembrane region" description="Helical" evidence="16">
    <location>
        <begin position="58"/>
        <end position="76"/>
    </location>
</feature>
<dbReference type="CDD" id="cd02078">
    <property type="entry name" value="P-type_ATPase_K"/>
    <property type="match status" value="1"/>
</dbReference>
<comment type="subunit">
    <text evidence="16">The system is composed of three essential subunits: KdpA, KdpB and KdpC.</text>
</comment>
<keyword evidence="15 16" id="KW-0472">Membrane</keyword>
<evidence type="ECO:0000313" key="19">
    <source>
        <dbReference type="EMBL" id="GAA2711527.1"/>
    </source>
</evidence>
<keyword evidence="3 16" id="KW-1003">Cell membrane</keyword>
<dbReference type="NCBIfam" id="TIGR01497">
    <property type="entry name" value="kdpB"/>
    <property type="match status" value="1"/>
</dbReference>
<dbReference type="NCBIfam" id="TIGR01494">
    <property type="entry name" value="ATPase_P-type"/>
    <property type="match status" value="2"/>
</dbReference>
<keyword evidence="2 16" id="KW-0813">Transport</keyword>
<dbReference type="InterPro" id="IPR023299">
    <property type="entry name" value="ATPase_P-typ_cyto_dom_N"/>
</dbReference>
<keyword evidence="13 16" id="KW-1133">Transmembrane helix</keyword>
<feature type="transmembrane region" description="Helical" evidence="16">
    <location>
        <begin position="675"/>
        <end position="700"/>
    </location>
</feature>
<keyword evidence="5 16" id="KW-0597">Phosphoprotein</keyword>
<keyword evidence="11 16" id="KW-0630">Potassium</keyword>
<dbReference type="Gene3D" id="3.40.50.1000">
    <property type="entry name" value="HAD superfamily/HAD-like"/>
    <property type="match status" value="1"/>
</dbReference>
<keyword evidence="10 16" id="KW-0460">Magnesium</keyword>
<accession>A0ABN3TMW1</accession>
<name>A0ABN3TMW1_9ACTN</name>
<keyword evidence="8 16" id="KW-0547">Nucleotide-binding</keyword>
<feature type="domain" description="P-type ATPase A" evidence="18">
    <location>
        <begin position="123"/>
        <end position="224"/>
    </location>
</feature>
<dbReference type="Pfam" id="PF00702">
    <property type="entry name" value="Hydrolase"/>
    <property type="match status" value="1"/>
</dbReference>
<feature type="transmembrane region" description="Helical" evidence="16">
    <location>
        <begin position="635"/>
        <end position="655"/>
    </location>
</feature>
<dbReference type="SUPFAM" id="SSF81665">
    <property type="entry name" value="Calcium ATPase, transmembrane domain M"/>
    <property type="match status" value="1"/>
</dbReference>
<dbReference type="Gene3D" id="3.40.1110.10">
    <property type="entry name" value="Calcium-transporting ATPase, cytoplasmic domain N"/>
    <property type="match status" value="1"/>
</dbReference>
<protein>
    <recommendedName>
        <fullName evidence="16">Potassium-transporting ATPase ATP-binding subunit</fullName>
        <ecNumber evidence="16">7.2.2.6</ecNumber>
    </recommendedName>
    <alternativeName>
        <fullName evidence="16">ATP phosphohydrolase [potassium-transporting] B chain</fullName>
    </alternativeName>
    <alternativeName>
        <fullName evidence="16">Potassium-binding and translocating subunit B</fullName>
    </alternativeName>
    <alternativeName>
        <fullName evidence="16">Potassium-translocating ATPase B chain</fullName>
    </alternativeName>
</protein>
<evidence type="ECO:0000256" key="14">
    <source>
        <dbReference type="ARBA" id="ARBA00023065"/>
    </source>
</evidence>
<dbReference type="RefSeq" id="WP_344433860.1">
    <property type="nucleotide sequence ID" value="NZ_BAAASL010000004.1"/>
</dbReference>
<dbReference type="PRINTS" id="PR00120">
    <property type="entry name" value="HATPASE"/>
</dbReference>
<proteinExistence type="inferred from homology"/>